<evidence type="ECO:0000313" key="3">
    <source>
        <dbReference type="EMBL" id="VFT95104.1"/>
    </source>
</evidence>
<feature type="transmembrane region" description="Helical" evidence="1">
    <location>
        <begin position="315"/>
        <end position="332"/>
    </location>
</feature>
<keyword evidence="1" id="KW-1133">Transmembrane helix</keyword>
<keyword evidence="4" id="KW-1185">Reference proteome</keyword>
<dbReference type="AlphaFoldDB" id="A0A485LAH9"/>
<evidence type="ECO:0000256" key="1">
    <source>
        <dbReference type="SAM" id="Phobius"/>
    </source>
</evidence>
<dbReference type="InterPro" id="IPR011990">
    <property type="entry name" value="TPR-like_helical_dom_sf"/>
</dbReference>
<sequence length="337" mass="38631">MNMIGMAYSYLNQLREANAWRRRSYDRAVSIQGKDHPSTCFLALNLCTSQLKLGEYIPATLLMQDVYESRRRKHGATHDDTWFAYIRLGHLYVFQGKYDTASRILYESDDARSILSSTTQLQCRLGLGMLYLSNGEFESAEQHLSSVHQEYKLMLSATHPVALQALLYRCLLAHRTDGWDSMAEIAPWEDELKQARCFNETWPASVCHGCILPLRGLYFSCSKCPALAWRFCQRCAASDKAMTFCNHGPSAMEALKPPARTLLEKRLAHLAQHGTRKAYQDSLNIYHDYCFQHEVPDEERIQSRLRSTTMTPANATKFIFVSVVIAFIMARYKVRTV</sequence>
<evidence type="ECO:0000313" key="2">
    <source>
        <dbReference type="EMBL" id="KAF0690221.1"/>
    </source>
</evidence>
<evidence type="ECO:0000313" key="4">
    <source>
        <dbReference type="Proteomes" id="UP000332933"/>
    </source>
</evidence>
<gene>
    <name evidence="3" type="primary">Aste57867_18368</name>
    <name evidence="2" type="ORF">As57867_018306</name>
    <name evidence="3" type="ORF">ASTE57867_18368</name>
</gene>
<dbReference type="OrthoDB" id="771227at2759"/>
<dbReference type="EMBL" id="VJMH01006388">
    <property type="protein sequence ID" value="KAF0690221.1"/>
    <property type="molecule type" value="Genomic_DNA"/>
</dbReference>
<dbReference type="Gene3D" id="1.25.40.10">
    <property type="entry name" value="Tetratricopeptide repeat domain"/>
    <property type="match status" value="1"/>
</dbReference>
<accession>A0A485LAH9</accession>
<keyword evidence="1" id="KW-0812">Transmembrane</keyword>
<protein>
    <submittedName>
        <fullName evidence="3">Aste57867_18368 protein</fullName>
    </submittedName>
</protein>
<name>A0A485LAH9_9STRA</name>
<organism evidence="3 4">
    <name type="scientific">Aphanomyces stellatus</name>
    <dbReference type="NCBI Taxonomy" id="120398"/>
    <lineage>
        <taxon>Eukaryota</taxon>
        <taxon>Sar</taxon>
        <taxon>Stramenopiles</taxon>
        <taxon>Oomycota</taxon>
        <taxon>Saprolegniomycetes</taxon>
        <taxon>Saprolegniales</taxon>
        <taxon>Verrucalvaceae</taxon>
        <taxon>Aphanomyces</taxon>
    </lineage>
</organism>
<dbReference type="Proteomes" id="UP000332933">
    <property type="component" value="Unassembled WGS sequence"/>
</dbReference>
<reference evidence="2" key="2">
    <citation type="submission" date="2019-06" db="EMBL/GenBank/DDBJ databases">
        <title>Genomics analysis of Aphanomyces spp. identifies a new class of oomycete effector associated with host adaptation.</title>
        <authorList>
            <person name="Gaulin E."/>
        </authorList>
    </citation>
    <scope>NUCLEOTIDE SEQUENCE</scope>
    <source>
        <strain evidence="2">CBS 578.67</strain>
    </source>
</reference>
<dbReference type="EMBL" id="CAADRA010006409">
    <property type="protein sequence ID" value="VFT95104.1"/>
    <property type="molecule type" value="Genomic_DNA"/>
</dbReference>
<keyword evidence="1" id="KW-0472">Membrane</keyword>
<proteinExistence type="predicted"/>
<dbReference type="SUPFAM" id="SSF48452">
    <property type="entry name" value="TPR-like"/>
    <property type="match status" value="1"/>
</dbReference>
<reference evidence="3 4" key="1">
    <citation type="submission" date="2019-03" db="EMBL/GenBank/DDBJ databases">
        <authorList>
            <person name="Gaulin E."/>
            <person name="Dumas B."/>
        </authorList>
    </citation>
    <scope>NUCLEOTIDE SEQUENCE [LARGE SCALE GENOMIC DNA]</scope>
    <source>
        <strain evidence="3">CBS 568.67</strain>
    </source>
</reference>